<feature type="signal peptide" evidence="1">
    <location>
        <begin position="1"/>
        <end position="24"/>
    </location>
</feature>
<sequence length="193" mass="20168">MKKYFGTLLAGIALFTSAPMLVHADNTSQNTTAEIELSQDEANKDITLDTVPTIDMGAHTNDTASQTYTADSIDSQVHVTNPGNTEGWNVQVSGTNFEDSDSNKTLRGAKLTLVSGTVKADDLANASDLPTTNTVTVNSEAAPILSAAEGEGIGLFSLSHDTSQVKLYVPAGNVAGNYMSTLTWTLSNAPAGI</sequence>
<reference evidence="3 4" key="1">
    <citation type="submission" date="2016-08" db="EMBL/GenBank/DDBJ databases">
        <title>Genome sequencing of Lactobacillus plantarum JSA22, isolated from fermented soybean paste.</title>
        <authorList>
            <person name="Choi H.S."/>
        </authorList>
    </citation>
    <scope>NUCLEOTIDE SEQUENCE [LARGE SCALE GENOMIC DNA]</scope>
    <source>
        <strain evidence="3 4">JSA22</strain>
    </source>
</reference>
<evidence type="ECO:0000313" key="4">
    <source>
        <dbReference type="Proteomes" id="UP000094892"/>
    </source>
</evidence>
<evidence type="ECO:0000259" key="2">
    <source>
        <dbReference type="Pfam" id="PF13731"/>
    </source>
</evidence>
<keyword evidence="1" id="KW-0732">Signal</keyword>
<name>A0A1E3KSN4_LACPN</name>
<dbReference type="EMBL" id="MCOL01000001">
    <property type="protein sequence ID" value="ODO61261.1"/>
    <property type="molecule type" value="Genomic_DNA"/>
</dbReference>
<gene>
    <name evidence="3" type="ORF">LPJSA22_01234</name>
</gene>
<organism evidence="3 4">
    <name type="scientific">Lactiplantibacillus plantarum</name>
    <name type="common">Lactobacillus plantarum</name>
    <dbReference type="NCBI Taxonomy" id="1590"/>
    <lineage>
        <taxon>Bacteria</taxon>
        <taxon>Bacillati</taxon>
        <taxon>Bacillota</taxon>
        <taxon>Bacilli</taxon>
        <taxon>Lactobacillales</taxon>
        <taxon>Lactobacillaceae</taxon>
        <taxon>Lactiplantibacillus</taxon>
    </lineage>
</organism>
<dbReference type="AlphaFoldDB" id="A0A1E3KSN4"/>
<evidence type="ECO:0000256" key="1">
    <source>
        <dbReference type="SAM" id="SignalP"/>
    </source>
</evidence>
<dbReference type="Proteomes" id="UP000094892">
    <property type="component" value="Unassembled WGS sequence"/>
</dbReference>
<feature type="chain" id="PRO_5009131018" description="WxL domain-containing protein" evidence="1">
    <location>
        <begin position="25"/>
        <end position="193"/>
    </location>
</feature>
<accession>A0A1E3KSN4</accession>
<feature type="domain" description="WxL" evidence="2">
    <location>
        <begin position="34"/>
        <end position="190"/>
    </location>
</feature>
<proteinExistence type="predicted"/>
<comment type="caution">
    <text evidence="3">The sequence shown here is derived from an EMBL/GenBank/DDBJ whole genome shotgun (WGS) entry which is preliminary data.</text>
</comment>
<dbReference type="RefSeq" id="WP_069302480.1">
    <property type="nucleotide sequence ID" value="NZ_RZJQ01000021.1"/>
</dbReference>
<dbReference type="InterPro" id="IPR027994">
    <property type="entry name" value="WxL_dom"/>
</dbReference>
<dbReference type="Pfam" id="PF13731">
    <property type="entry name" value="WxL"/>
    <property type="match status" value="1"/>
</dbReference>
<evidence type="ECO:0000313" key="3">
    <source>
        <dbReference type="EMBL" id="ODO61261.1"/>
    </source>
</evidence>
<protein>
    <recommendedName>
        <fullName evidence="2">WxL domain-containing protein</fullName>
    </recommendedName>
</protein>